<dbReference type="PANTHER" id="PTHR12993:SF28">
    <property type="entry name" value="LMBE FAMILY PROTEIN"/>
    <property type="match status" value="1"/>
</dbReference>
<name>A0ABP9R6Z0_9PSEU</name>
<keyword evidence="3" id="KW-1185">Reference proteome</keyword>
<dbReference type="Proteomes" id="UP001428817">
    <property type="component" value="Unassembled WGS sequence"/>
</dbReference>
<organism evidence="2 3">
    <name type="scientific">Pseudonocardia eucalypti</name>
    <dbReference type="NCBI Taxonomy" id="648755"/>
    <lineage>
        <taxon>Bacteria</taxon>
        <taxon>Bacillati</taxon>
        <taxon>Actinomycetota</taxon>
        <taxon>Actinomycetes</taxon>
        <taxon>Pseudonocardiales</taxon>
        <taxon>Pseudonocardiaceae</taxon>
        <taxon>Pseudonocardia</taxon>
    </lineage>
</organism>
<dbReference type="Gene3D" id="3.40.50.10320">
    <property type="entry name" value="LmbE-like"/>
    <property type="match status" value="1"/>
</dbReference>
<keyword evidence="1" id="KW-0862">Zinc</keyword>
<dbReference type="Pfam" id="PF02585">
    <property type="entry name" value="PIG-L"/>
    <property type="match status" value="1"/>
</dbReference>
<dbReference type="EMBL" id="BAABJP010000051">
    <property type="protein sequence ID" value="GAA5172457.1"/>
    <property type="molecule type" value="Genomic_DNA"/>
</dbReference>
<dbReference type="SUPFAM" id="SSF102588">
    <property type="entry name" value="LmbE-like"/>
    <property type="match status" value="1"/>
</dbReference>
<gene>
    <name evidence="2" type="ORF">GCM10023321_72310</name>
</gene>
<evidence type="ECO:0000313" key="3">
    <source>
        <dbReference type="Proteomes" id="UP001428817"/>
    </source>
</evidence>
<sequence>MPEPLLPMPEDWERALCVVAHPDDLEWGTAGAIAGWTAAGKSVTYLLVTRGEAGIDGIPPEQSGPLREAEQRAAAAEVGVHTVEFLDHRDGVIEYGLALRRDLAVAIRRHRPELVITINHHDYWDGVRWNSPDHKAVGRATIDAAGDAGNRWIFPPTGDEPEAWPGVRWVAVSASPLASHAVDISAQRERAIASLAAHESYLRELYDKPPLEQAAALVDDTSDTDPALFGGRAYRSFELITY</sequence>
<dbReference type="InterPro" id="IPR024078">
    <property type="entry name" value="LmbE-like_dom_sf"/>
</dbReference>
<comment type="caution">
    <text evidence="2">The sequence shown here is derived from an EMBL/GenBank/DDBJ whole genome shotgun (WGS) entry which is preliminary data.</text>
</comment>
<dbReference type="PANTHER" id="PTHR12993">
    <property type="entry name" value="N-ACETYLGLUCOSAMINYL-PHOSPHATIDYLINOSITOL DE-N-ACETYLASE-RELATED"/>
    <property type="match status" value="1"/>
</dbReference>
<evidence type="ECO:0000256" key="1">
    <source>
        <dbReference type="ARBA" id="ARBA00022833"/>
    </source>
</evidence>
<reference evidence="3" key="1">
    <citation type="journal article" date="2019" name="Int. J. Syst. Evol. Microbiol.">
        <title>The Global Catalogue of Microorganisms (GCM) 10K type strain sequencing project: providing services to taxonomists for standard genome sequencing and annotation.</title>
        <authorList>
            <consortium name="The Broad Institute Genomics Platform"/>
            <consortium name="The Broad Institute Genome Sequencing Center for Infectious Disease"/>
            <person name="Wu L."/>
            <person name="Ma J."/>
        </authorList>
    </citation>
    <scope>NUCLEOTIDE SEQUENCE [LARGE SCALE GENOMIC DNA]</scope>
    <source>
        <strain evidence="3">JCM 18303</strain>
    </source>
</reference>
<dbReference type="InterPro" id="IPR003737">
    <property type="entry name" value="GlcNAc_PI_deacetylase-related"/>
</dbReference>
<accession>A0ABP9R6Z0</accession>
<proteinExistence type="predicted"/>
<protein>
    <submittedName>
        <fullName evidence="2">PIG-L family deacetylase</fullName>
    </submittedName>
</protein>
<evidence type="ECO:0000313" key="2">
    <source>
        <dbReference type="EMBL" id="GAA5172457.1"/>
    </source>
</evidence>